<evidence type="ECO:0000313" key="3">
    <source>
        <dbReference type="Proteomes" id="UP000019276"/>
    </source>
</evidence>
<comment type="similarity">
    <text evidence="1">Belongs to the anhydro-N-acetylmuramic acid kinase family.</text>
</comment>
<evidence type="ECO:0000313" key="2">
    <source>
        <dbReference type="EMBL" id="EWH10092.1"/>
    </source>
</evidence>
<protein>
    <recommendedName>
        <fullName evidence="1">Anhydro-N-acetylmuramic acid kinase</fullName>
        <ecNumber evidence="1">2.7.1.170</ecNumber>
    </recommendedName>
    <alternativeName>
        <fullName evidence="1">AnhMurNAc kinase</fullName>
    </alternativeName>
</protein>
<dbReference type="AlphaFoldDB" id="W7QMC8"/>
<keyword evidence="3" id="KW-1185">Reference proteome</keyword>
<dbReference type="STRING" id="1328313.DS2_09877"/>
<dbReference type="HAMAP" id="MF_01270">
    <property type="entry name" value="AnhMurNAc_kinase"/>
    <property type="match status" value="1"/>
</dbReference>
<dbReference type="NCBIfam" id="NF007139">
    <property type="entry name" value="PRK09585.1-3"/>
    <property type="match status" value="1"/>
</dbReference>
<dbReference type="PATRIC" id="fig|1328313.3.peg.2022"/>
<dbReference type="UniPathway" id="UPA00544"/>
<dbReference type="Gene3D" id="3.30.420.40">
    <property type="match status" value="2"/>
</dbReference>
<dbReference type="PANTHER" id="PTHR30605:SF0">
    <property type="entry name" value="ANHYDRO-N-ACETYLMURAMIC ACID KINASE"/>
    <property type="match status" value="1"/>
</dbReference>
<comment type="caution">
    <text evidence="2">The sequence shown here is derived from an EMBL/GenBank/DDBJ whole genome shotgun (WGS) entry which is preliminary data.</text>
</comment>
<keyword evidence="1 2" id="KW-0418">Kinase</keyword>
<dbReference type="UniPathway" id="UPA00343"/>
<dbReference type="GO" id="GO:0009254">
    <property type="term" value="P:peptidoglycan turnover"/>
    <property type="evidence" value="ECO:0007669"/>
    <property type="project" value="UniProtKB-UniRule"/>
</dbReference>
<name>W7QMC8_9ALTE</name>
<dbReference type="GO" id="GO:0005524">
    <property type="term" value="F:ATP binding"/>
    <property type="evidence" value="ECO:0007669"/>
    <property type="project" value="UniProtKB-UniRule"/>
</dbReference>
<feature type="binding site" evidence="1">
    <location>
        <begin position="10"/>
        <end position="17"/>
    </location>
    <ligand>
        <name>ATP</name>
        <dbReference type="ChEBI" id="CHEBI:30616"/>
    </ligand>
</feature>
<dbReference type="GO" id="GO:0097175">
    <property type="term" value="P:1,6-anhydro-N-acetyl-beta-muramic acid catabolic process"/>
    <property type="evidence" value="ECO:0007669"/>
    <property type="project" value="UniProtKB-UniRule"/>
</dbReference>
<dbReference type="GO" id="GO:0006040">
    <property type="term" value="P:amino sugar metabolic process"/>
    <property type="evidence" value="ECO:0007669"/>
    <property type="project" value="InterPro"/>
</dbReference>
<keyword evidence="1" id="KW-0119">Carbohydrate metabolism</keyword>
<comment type="pathway">
    <text evidence="1">Cell wall biogenesis; peptidoglycan recycling.</text>
</comment>
<dbReference type="OrthoDB" id="9763949at2"/>
<keyword evidence="1" id="KW-0547">Nucleotide-binding</keyword>
<evidence type="ECO:0000256" key="1">
    <source>
        <dbReference type="HAMAP-Rule" id="MF_01270"/>
    </source>
</evidence>
<dbReference type="InterPro" id="IPR043129">
    <property type="entry name" value="ATPase_NBD"/>
</dbReference>
<organism evidence="2 3">
    <name type="scientific">Catenovulum agarivorans DS-2</name>
    <dbReference type="NCBI Taxonomy" id="1328313"/>
    <lineage>
        <taxon>Bacteria</taxon>
        <taxon>Pseudomonadati</taxon>
        <taxon>Pseudomonadota</taxon>
        <taxon>Gammaproteobacteria</taxon>
        <taxon>Alteromonadales</taxon>
        <taxon>Alteromonadaceae</taxon>
        <taxon>Catenovulum</taxon>
    </lineage>
</organism>
<dbReference type="Proteomes" id="UP000019276">
    <property type="component" value="Unassembled WGS sequence"/>
</dbReference>
<dbReference type="EMBL" id="ARZY01000016">
    <property type="protein sequence ID" value="EWH10092.1"/>
    <property type="molecule type" value="Genomic_DNA"/>
</dbReference>
<comment type="pathway">
    <text evidence="1">Amino-sugar metabolism; 1,6-anhydro-N-acetylmuramate degradation.</text>
</comment>
<reference evidence="2 3" key="1">
    <citation type="journal article" date="2014" name="Genome Announc.">
        <title>Draft Genome Sequence of the Agar-Degrading Bacterium Catenovulum sp. Strain DS-2, Isolated from Intestines of Haliotis diversicolor.</title>
        <authorList>
            <person name="Shan D."/>
            <person name="Li X."/>
            <person name="Gu Z."/>
            <person name="Wei G."/>
            <person name="Gao Z."/>
            <person name="Shao Z."/>
        </authorList>
    </citation>
    <scope>NUCLEOTIDE SEQUENCE [LARGE SCALE GENOMIC DNA]</scope>
    <source>
        <strain evidence="2 3">DS-2</strain>
    </source>
</reference>
<gene>
    <name evidence="1 2" type="primary">anmK</name>
    <name evidence="2" type="ORF">DS2_09877</name>
</gene>
<dbReference type="GO" id="GO:0016301">
    <property type="term" value="F:kinase activity"/>
    <property type="evidence" value="ECO:0007669"/>
    <property type="project" value="UniProtKB-KW"/>
</dbReference>
<comment type="catalytic activity">
    <reaction evidence="1">
        <text>1,6-anhydro-N-acetyl-beta-muramate + ATP + H2O = N-acetyl-D-muramate 6-phosphate + ADP + H(+)</text>
        <dbReference type="Rhea" id="RHEA:24952"/>
        <dbReference type="ChEBI" id="CHEBI:15377"/>
        <dbReference type="ChEBI" id="CHEBI:15378"/>
        <dbReference type="ChEBI" id="CHEBI:30616"/>
        <dbReference type="ChEBI" id="CHEBI:58690"/>
        <dbReference type="ChEBI" id="CHEBI:58722"/>
        <dbReference type="ChEBI" id="CHEBI:456216"/>
        <dbReference type="EC" id="2.7.1.170"/>
    </reaction>
</comment>
<dbReference type="SUPFAM" id="SSF53067">
    <property type="entry name" value="Actin-like ATPase domain"/>
    <property type="match status" value="1"/>
</dbReference>
<comment type="function">
    <text evidence="1">Catalyzes the specific phosphorylation of 1,6-anhydro-N-acetylmuramic acid (anhMurNAc) with the simultaneous cleavage of the 1,6-anhydro ring, generating MurNAc-6-P. Is required for the utilization of anhMurNAc either imported from the medium or derived from its own cell wall murein, and thus plays a role in cell wall recycling.</text>
</comment>
<dbReference type="Pfam" id="PF03702">
    <property type="entry name" value="AnmK"/>
    <property type="match status" value="1"/>
</dbReference>
<dbReference type="GO" id="GO:0016773">
    <property type="term" value="F:phosphotransferase activity, alcohol group as acceptor"/>
    <property type="evidence" value="ECO:0007669"/>
    <property type="project" value="UniProtKB-UniRule"/>
</dbReference>
<keyword evidence="1" id="KW-0808">Transferase</keyword>
<keyword evidence="1" id="KW-0067">ATP-binding</keyword>
<dbReference type="PANTHER" id="PTHR30605">
    <property type="entry name" value="ANHYDRO-N-ACETYLMURAMIC ACID KINASE"/>
    <property type="match status" value="1"/>
</dbReference>
<accession>W7QMC8</accession>
<dbReference type="RefSeq" id="WP_035014578.1">
    <property type="nucleotide sequence ID" value="NZ_ARZY01000016.1"/>
</dbReference>
<dbReference type="InterPro" id="IPR005338">
    <property type="entry name" value="Anhydro_N_Ac-Mur_kinase"/>
</dbReference>
<dbReference type="EC" id="2.7.1.170" evidence="1"/>
<dbReference type="eggNOG" id="COG2377">
    <property type="taxonomic scope" value="Bacteria"/>
</dbReference>
<dbReference type="CDD" id="cd24050">
    <property type="entry name" value="ASKHA_NBD_ANMK"/>
    <property type="match status" value="1"/>
</dbReference>
<sequence>MPLFIGLMSGTSADGVDASLVDICQRDGKQVINPVGHYYLPFPHSFADRIRALYQKTLNEVETAGVISQQLSEFYAAAVNQLLQQHNLTAEQICAIGNHGQTIRHCVDFNPPFSVQIGNHALLAELTGIDVVGDFRSADIAAGGQGAPLVPAFHQHIFARENNNQVIVNIGGIANITAIDQQGEVIAGFDTGPGNALLNDWIFKTKQLSFDKDGLWALSGKVNEHLLSLLLSDDYFTRPAPKSTGREYFHLAWLDTHLAKLSDNIAAQDIQATLVDLTAITIINSVKSQFANAQLWICGGGAHNPLLMQRLAFYAQANYSVASSLEKGIDPDWVESQCFAWLAYCFCERLPANIASLTGAKRAKVLGCLYPA</sequence>
<proteinExistence type="inferred from homology"/>